<dbReference type="AlphaFoldDB" id="J7S921"/>
<dbReference type="GO" id="GO:0000981">
    <property type="term" value="F:DNA-binding transcription factor activity, RNA polymerase II-specific"/>
    <property type="evidence" value="ECO:0007669"/>
    <property type="project" value="InterPro"/>
</dbReference>
<dbReference type="eggNOG" id="ENOG502QVHC">
    <property type="taxonomic scope" value="Eukaryota"/>
</dbReference>
<dbReference type="GeneID" id="34527612"/>
<dbReference type="SMART" id="SM00066">
    <property type="entry name" value="GAL4"/>
    <property type="match status" value="1"/>
</dbReference>
<dbReference type="PANTHER" id="PTHR31001">
    <property type="entry name" value="UNCHARACTERIZED TRANSCRIPTIONAL REGULATORY PROTEIN"/>
    <property type="match status" value="1"/>
</dbReference>
<dbReference type="GO" id="GO:0008270">
    <property type="term" value="F:zinc ion binding"/>
    <property type="evidence" value="ECO:0007669"/>
    <property type="project" value="InterPro"/>
</dbReference>
<dbReference type="GO" id="GO:0031518">
    <property type="term" value="C:CBF3 complex"/>
    <property type="evidence" value="ECO:0007669"/>
    <property type="project" value="EnsemblFungi"/>
</dbReference>
<feature type="domain" description="Zn(2)-C6 fungal-type" evidence="3">
    <location>
        <begin position="13"/>
        <end position="42"/>
    </location>
</feature>
<reference evidence="4 5" key="1">
    <citation type="journal article" date="2011" name="Proc. Natl. Acad. Sci. U.S.A.">
        <title>Evolutionary erosion of yeast sex chromosomes by mating-type switching accidents.</title>
        <authorList>
            <person name="Gordon J.L."/>
            <person name="Armisen D."/>
            <person name="Proux-Wera E."/>
            <person name="Oheigeartaigh S.S."/>
            <person name="Byrne K.P."/>
            <person name="Wolfe K.H."/>
        </authorList>
    </citation>
    <scope>NUCLEOTIDE SEQUENCE [LARGE SCALE GENOMIC DNA]</scope>
    <source>
        <strain evidence="5">ATCC MYA-139 / BCRC 22969 / CBS 8797 / CCRC 22969 / KCTC 17520 / NBRC 10181 / NCYC 3082</strain>
    </source>
</reference>
<dbReference type="STRING" id="1071383.J7S921"/>
<name>J7S921_HUIN7</name>
<dbReference type="Proteomes" id="UP000006310">
    <property type="component" value="Chromosome 9"/>
</dbReference>
<keyword evidence="5" id="KW-1185">Reference proteome</keyword>
<evidence type="ECO:0000259" key="3">
    <source>
        <dbReference type="PROSITE" id="PS50048"/>
    </source>
</evidence>
<dbReference type="OMA" id="WQSYEYW"/>
<dbReference type="GO" id="GO:0019237">
    <property type="term" value="F:centromeric DNA binding"/>
    <property type="evidence" value="ECO:0007669"/>
    <property type="project" value="EnsemblFungi"/>
</dbReference>
<dbReference type="GO" id="GO:0000921">
    <property type="term" value="P:septin ring assembly"/>
    <property type="evidence" value="ECO:0007669"/>
    <property type="project" value="EnsemblFungi"/>
</dbReference>
<dbReference type="GO" id="GO:0051382">
    <property type="term" value="P:kinetochore assembly"/>
    <property type="evidence" value="ECO:0007669"/>
    <property type="project" value="EnsemblFungi"/>
</dbReference>
<dbReference type="RefSeq" id="XP_022466114.1">
    <property type="nucleotide sequence ID" value="XM_022609749.1"/>
</dbReference>
<dbReference type="PROSITE" id="PS50048">
    <property type="entry name" value="ZN2_CY6_FUNGAL_2"/>
    <property type="match status" value="1"/>
</dbReference>
<evidence type="ECO:0000256" key="1">
    <source>
        <dbReference type="ARBA" id="ARBA00004123"/>
    </source>
</evidence>
<gene>
    <name evidence="4" type="primary">KNAG0I00780</name>
    <name evidence="4" type="ordered locus">KNAG_0I00780</name>
</gene>
<dbReference type="KEGG" id="kng:KNAG_0I00780"/>
<proteinExistence type="predicted"/>
<accession>J7S921</accession>
<sequence length="617" mass="71345">MSRRPMGNKSEQSCAACFRKKVKCDRLVPCGNCVKKGRQAECLRSFTNKHTSNAFAPDNDDHAGILQLWQSYEYWISNVGLLKTKEADTKKAKVDLDDQLRISKFCLEYLQEGPSFNILNFSLENLGALYFGCIGDINELFLQLEMYWRRRKHGPYASTSEDYYWDALLWAVFSMSIYYIPLSELSELLPSEPLCNWLQIDVNQGWTESLQLTAYQCFTKCTMVLLKQAEPMSYPDIKLVQIYLILTMTTFTYEEPILSNSLILQSTHVAKMFHINFFRQYSEDDLAVGLTKQTFSKLWFKLSAADYLQSGPGKPLEFHTDIPSLLQHAAYYQDMPHFNVYENEDDFEVFCWKMFSLDREIDRFLDRDIKPQSKTLDAVKRELGIFHTKLNTPSDEKKNTISSQFERFVSTFLLNSMQWKLQKVYLVYFNTANALELTIHYSQVLIRLLVHNITNGNEMFNKFPYVLNALGRIVPFYSYHSIFFARTARLDQLIEDLKELLNVLPIMLGDKVNKLTFVSARLDALAILWGKVKIVDSGSGVIHPVFKILQNDILFVSKVNSTIPLLVKGVRNIGDNQNIDDQVLASEGDDRDLFESDEFKAIVSTFQSDHNIEELIF</sequence>
<dbReference type="InterPro" id="IPR031760">
    <property type="entry name" value="Cep3_C"/>
</dbReference>
<dbReference type="Pfam" id="PF16846">
    <property type="entry name" value="Cep3"/>
    <property type="match status" value="1"/>
</dbReference>
<dbReference type="GO" id="GO:0000776">
    <property type="term" value="C:kinetochore"/>
    <property type="evidence" value="ECO:0007669"/>
    <property type="project" value="EnsemblFungi"/>
</dbReference>
<evidence type="ECO:0000313" key="5">
    <source>
        <dbReference type="Proteomes" id="UP000006310"/>
    </source>
</evidence>
<organism evidence="4 5">
    <name type="scientific">Huiozyma naganishii (strain ATCC MYA-139 / BCRC 22969 / CBS 8797 / KCTC 17520 / NBRC 10181 / NCYC 3082 / Yp74L-3)</name>
    <name type="common">Yeast</name>
    <name type="synonym">Kazachstania naganishii</name>
    <dbReference type="NCBI Taxonomy" id="1071383"/>
    <lineage>
        <taxon>Eukaryota</taxon>
        <taxon>Fungi</taxon>
        <taxon>Dikarya</taxon>
        <taxon>Ascomycota</taxon>
        <taxon>Saccharomycotina</taxon>
        <taxon>Saccharomycetes</taxon>
        <taxon>Saccharomycetales</taxon>
        <taxon>Saccharomycetaceae</taxon>
        <taxon>Huiozyma</taxon>
    </lineage>
</organism>
<dbReference type="EMBL" id="HE978322">
    <property type="protein sequence ID" value="CCK71869.1"/>
    <property type="molecule type" value="Genomic_DNA"/>
</dbReference>
<keyword evidence="2" id="KW-0539">Nucleus</keyword>
<comment type="subcellular location">
    <subcellularLocation>
        <location evidence="1">Nucleus</location>
    </subcellularLocation>
</comment>
<protein>
    <recommendedName>
        <fullName evidence="3">Zn(2)-C6 fungal-type domain-containing protein</fullName>
    </recommendedName>
</protein>
<dbReference type="InterPro" id="IPR050613">
    <property type="entry name" value="Sec_Metabolite_Reg"/>
</dbReference>
<dbReference type="CDD" id="cd00067">
    <property type="entry name" value="GAL4"/>
    <property type="match status" value="1"/>
</dbReference>
<dbReference type="Pfam" id="PF00172">
    <property type="entry name" value="Zn_clus"/>
    <property type="match status" value="1"/>
</dbReference>
<reference evidence="5" key="2">
    <citation type="submission" date="2012-08" db="EMBL/GenBank/DDBJ databases">
        <title>Genome sequence of Kazachstania naganishii.</title>
        <authorList>
            <person name="Gordon J.L."/>
            <person name="Armisen D."/>
            <person name="Proux-Wera E."/>
            <person name="OhEigeartaigh S.S."/>
            <person name="Byrne K.P."/>
            <person name="Wolfe K.H."/>
        </authorList>
    </citation>
    <scope>NUCLEOTIDE SEQUENCE [LARGE SCALE GENOMIC DNA]</scope>
    <source>
        <strain evidence="5">ATCC MYA-139 / BCRC 22969 / CBS 8797 / CCRC 22969 / KCTC 17520 / NBRC 10181 / NCYC 3082</strain>
    </source>
</reference>
<dbReference type="OrthoDB" id="1747771at2759"/>
<dbReference type="HOGENOM" id="CLU_457054_0_0_1"/>
<evidence type="ECO:0000313" key="4">
    <source>
        <dbReference type="EMBL" id="CCK71869.1"/>
    </source>
</evidence>
<dbReference type="GO" id="GO:0007094">
    <property type="term" value="P:mitotic spindle assembly checkpoint signaling"/>
    <property type="evidence" value="ECO:0007669"/>
    <property type="project" value="EnsemblFungi"/>
</dbReference>
<dbReference type="InterPro" id="IPR001138">
    <property type="entry name" value="Zn2Cys6_DnaBD"/>
</dbReference>
<dbReference type="GO" id="GO:0008301">
    <property type="term" value="F:DNA binding, bending"/>
    <property type="evidence" value="ECO:0007669"/>
    <property type="project" value="EnsemblFungi"/>
</dbReference>
<dbReference type="PANTHER" id="PTHR31001:SF90">
    <property type="entry name" value="CENTROMERE DNA-BINDING PROTEIN COMPLEX CBF3 SUBUNIT B"/>
    <property type="match status" value="1"/>
</dbReference>
<dbReference type="GO" id="GO:0042802">
    <property type="term" value="F:identical protein binding"/>
    <property type="evidence" value="ECO:0007669"/>
    <property type="project" value="EnsemblFungi"/>
</dbReference>
<dbReference type="SUPFAM" id="SSF57701">
    <property type="entry name" value="Zn2/Cys6 DNA-binding domain"/>
    <property type="match status" value="1"/>
</dbReference>
<evidence type="ECO:0000256" key="2">
    <source>
        <dbReference type="ARBA" id="ARBA00023242"/>
    </source>
</evidence>
<dbReference type="InterPro" id="IPR036864">
    <property type="entry name" value="Zn2-C6_fun-type_DNA-bd_sf"/>
</dbReference>
<dbReference type="Gene3D" id="4.10.240.10">
    <property type="entry name" value="Zn(2)-C6 fungal-type DNA-binding domain"/>
    <property type="match status" value="1"/>
</dbReference>